<evidence type="ECO:0000313" key="6">
    <source>
        <dbReference type="Proteomes" id="UP000541810"/>
    </source>
</evidence>
<dbReference type="Gene3D" id="3.40.50.1000">
    <property type="entry name" value="HAD superfamily/HAD-like"/>
    <property type="match status" value="1"/>
</dbReference>
<dbReference type="PANTHER" id="PTHR43434:SF1">
    <property type="entry name" value="PHOSPHOGLYCOLATE PHOSPHATASE"/>
    <property type="match status" value="1"/>
</dbReference>
<dbReference type="GO" id="GO:0006281">
    <property type="term" value="P:DNA repair"/>
    <property type="evidence" value="ECO:0007669"/>
    <property type="project" value="TreeGrafter"/>
</dbReference>
<dbReference type="SUPFAM" id="SSF56784">
    <property type="entry name" value="HAD-like"/>
    <property type="match status" value="1"/>
</dbReference>
<comment type="pathway">
    <text evidence="2">Organic acid metabolism; glycolate biosynthesis; glycolate from 2-phosphoglycolate: step 1/1.</text>
</comment>
<evidence type="ECO:0000313" key="5">
    <source>
        <dbReference type="EMBL" id="MBB6431454.1"/>
    </source>
</evidence>
<dbReference type="InterPro" id="IPR023214">
    <property type="entry name" value="HAD_sf"/>
</dbReference>
<dbReference type="Pfam" id="PF13242">
    <property type="entry name" value="Hydrolase_like"/>
    <property type="match status" value="1"/>
</dbReference>
<evidence type="ECO:0000256" key="2">
    <source>
        <dbReference type="ARBA" id="ARBA00004818"/>
    </source>
</evidence>
<reference evidence="5 6" key="1">
    <citation type="submission" date="2020-08" db="EMBL/GenBank/DDBJ databases">
        <title>Genomic Encyclopedia of Type Strains, Phase IV (KMG-IV): sequencing the most valuable type-strain genomes for metagenomic binning, comparative biology and taxonomic classification.</title>
        <authorList>
            <person name="Goeker M."/>
        </authorList>
    </citation>
    <scope>NUCLEOTIDE SEQUENCE [LARGE SCALE GENOMIC DNA]</scope>
    <source>
        <strain evidence="5 6">DSM 103725</strain>
    </source>
</reference>
<organism evidence="5 6">
    <name type="scientific">Algisphaera agarilytica</name>
    <dbReference type="NCBI Taxonomy" id="1385975"/>
    <lineage>
        <taxon>Bacteria</taxon>
        <taxon>Pseudomonadati</taxon>
        <taxon>Planctomycetota</taxon>
        <taxon>Phycisphaerae</taxon>
        <taxon>Phycisphaerales</taxon>
        <taxon>Phycisphaeraceae</taxon>
        <taxon>Algisphaera</taxon>
    </lineage>
</organism>
<comment type="caution">
    <text evidence="5">The sequence shown here is derived from an EMBL/GenBank/DDBJ whole genome shotgun (WGS) entry which is preliminary data.</text>
</comment>
<dbReference type="AlphaFoldDB" id="A0A7X0HBN4"/>
<protein>
    <recommendedName>
        <fullName evidence="4">phosphoglycolate phosphatase</fullName>
        <ecNumber evidence="4">3.1.3.18</ecNumber>
    </recommendedName>
</protein>
<dbReference type="Gene3D" id="1.10.150.240">
    <property type="entry name" value="Putative phosphatase, domain 2"/>
    <property type="match status" value="1"/>
</dbReference>
<dbReference type="PANTHER" id="PTHR43434">
    <property type="entry name" value="PHOSPHOGLYCOLATE PHOSPHATASE"/>
    <property type="match status" value="1"/>
</dbReference>
<dbReference type="Proteomes" id="UP000541810">
    <property type="component" value="Unassembled WGS sequence"/>
</dbReference>
<sequence length="235" mass="24860">MPRTMLLFDIDGTLVDTGGSGLRVLHDTAAELFDGQLSFEGIDTAGRLDPSLFAEAARKSGFDPGPSDHDRLRDAYIEALDRVLASVDTQLRSLPGTLDLMAELAQLVADRNGDAPVLGCLTGNYGGAARVKLRAAGFDPGLFTVSVFGDEAPTRPGLTEIALQRYEAEHCHAPDPARVVVIGDTPHDIDCAHAHGCVALAVATGRFDRQQLTEAGADIVADDLSDASVVLDLIR</sequence>
<evidence type="ECO:0000256" key="4">
    <source>
        <dbReference type="ARBA" id="ARBA00013078"/>
    </source>
</evidence>
<gene>
    <name evidence="5" type="ORF">HNQ40_003260</name>
</gene>
<dbReference type="EC" id="3.1.3.18" evidence="4"/>
<comment type="similarity">
    <text evidence="3">Belongs to the HAD-like hydrolase superfamily. CbbY/CbbZ/Gph/YieH family.</text>
</comment>
<dbReference type="EMBL" id="JACHGY010000001">
    <property type="protein sequence ID" value="MBB6431454.1"/>
    <property type="molecule type" value="Genomic_DNA"/>
</dbReference>
<comment type="catalytic activity">
    <reaction evidence="1">
        <text>2-phosphoglycolate + H2O = glycolate + phosphate</text>
        <dbReference type="Rhea" id="RHEA:14369"/>
        <dbReference type="ChEBI" id="CHEBI:15377"/>
        <dbReference type="ChEBI" id="CHEBI:29805"/>
        <dbReference type="ChEBI" id="CHEBI:43474"/>
        <dbReference type="ChEBI" id="CHEBI:58033"/>
        <dbReference type="EC" id="3.1.3.18"/>
    </reaction>
</comment>
<dbReference type="RefSeq" id="WP_184678920.1">
    <property type="nucleotide sequence ID" value="NZ_JACHGY010000001.1"/>
</dbReference>
<dbReference type="InterPro" id="IPR050155">
    <property type="entry name" value="HAD-like_hydrolase_sf"/>
</dbReference>
<dbReference type="GO" id="GO:0008967">
    <property type="term" value="F:phosphoglycolate phosphatase activity"/>
    <property type="evidence" value="ECO:0007669"/>
    <property type="project" value="UniProtKB-EC"/>
</dbReference>
<dbReference type="InterPro" id="IPR036412">
    <property type="entry name" value="HAD-like_sf"/>
</dbReference>
<keyword evidence="6" id="KW-1185">Reference proteome</keyword>
<evidence type="ECO:0000256" key="1">
    <source>
        <dbReference type="ARBA" id="ARBA00000830"/>
    </source>
</evidence>
<proteinExistence type="inferred from homology"/>
<accession>A0A7X0HBN4</accession>
<evidence type="ECO:0000256" key="3">
    <source>
        <dbReference type="ARBA" id="ARBA00006171"/>
    </source>
</evidence>
<name>A0A7X0HBN4_9BACT</name>
<keyword evidence="5" id="KW-0378">Hydrolase</keyword>
<dbReference type="InterPro" id="IPR023198">
    <property type="entry name" value="PGP-like_dom2"/>
</dbReference>